<dbReference type="GO" id="GO:0017183">
    <property type="term" value="P:protein histidyl modification to diphthamide"/>
    <property type="evidence" value="ECO:0007669"/>
    <property type="project" value="TreeGrafter"/>
</dbReference>
<dbReference type="PANTHER" id="PTHR12196">
    <property type="entry name" value="DOMAIN OF UNKNOWN FUNCTION 71 DUF71 -CONTAINING PROTEIN"/>
    <property type="match status" value="1"/>
</dbReference>
<comment type="catalytic activity">
    <reaction evidence="9">
        <text>diphthine-[translation elongation factor 2] + NH4(+) + ATP = diphthamide-[translation elongation factor 2] + AMP + diphosphate + H(+)</text>
        <dbReference type="Rhea" id="RHEA:19753"/>
        <dbReference type="Rhea" id="RHEA-COMP:10172"/>
        <dbReference type="Rhea" id="RHEA-COMP:10174"/>
        <dbReference type="ChEBI" id="CHEBI:15378"/>
        <dbReference type="ChEBI" id="CHEBI:16692"/>
        <dbReference type="ChEBI" id="CHEBI:28938"/>
        <dbReference type="ChEBI" id="CHEBI:30616"/>
        <dbReference type="ChEBI" id="CHEBI:33019"/>
        <dbReference type="ChEBI" id="CHEBI:82696"/>
        <dbReference type="ChEBI" id="CHEBI:456215"/>
        <dbReference type="EC" id="6.3.1.14"/>
    </reaction>
</comment>
<dbReference type="SUPFAM" id="SSF52402">
    <property type="entry name" value="Adenine nucleotide alpha hydrolases-like"/>
    <property type="match status" value="1"/>
</dbReference>
<dbReference type="Gene3D" id="3.30.1330.40">
    <property type="entry name" value="RutC-like"/>
    <property type="match status" value="2"/>
</dbReference>
<feature type="region of interest" description="Disordered" evidence="10">
    <location>
        <begin position="554"/>
        <end position="583"/>
    </location>
</feature>
<dbReference type="InterPro" id="IPR002761">
    <property type="entry name" value="Diphthami_syn_dom"/>
</dbReference>
<dbReference type="Pfam" id="PF01902">
    <property type="entry name" value="Diphthami_syn_2"/>
    <property type="match status" value="2"/>
</dbReference>
<dbReference type="FunFam" id="3.90.1490.10:FF:000001">
    <property type="entry name" value="Diphthine--ammonia ligase"/>
    <property type="match status" value="1"/>
</dbReference>
<dbReference type="FunFam" id="3.40.50.620:FF:000145">
    <property type="entry name" value="ATP-binding domain containing protein"/>
    <property type="match status" value="1"/>
</dbReference>
<keyword evidence="5" id="KW-0547">Nucleotide-binding</keyword>
<dbReference type="CDD" id="cd06156">
    <property type="entry name" value="eu_AANH_C_2"/>
    <property type="match status" value="1"/>
</dbReference>
<protein>
    <recommendedName>
        <fullName evidence="3">Diphthine--ammonia ligase</fullName>
        <ecNumber evidence="2">6.3.1.14</ecNumber>
    </recommendedName>
    <alternativeName>
        <fullName evidence="7">Diphthamide synthase</fullName>
    </alternativeName>
    <alternativeName>
        <fullName evidence="8">Diphthamide synthetase</fullName>
    </alternativeName>
</protein>
<name>A0A8H3A5U1_9AGAM</name>
<accession>A0A8H3A5U1</accession>
<dbReference type="InterPro" id="IPR035959">
    <property type="entry name" value="RutC-like_sf"/>
</dbReference>
<dbReference type="Proteomes" id="UP000663846">
    <property type="component" value="Unassembled WGS sequence"/>
</dbReference>
<dbReference type="InterPro" id="IPR030662">
    <property type="entry name" value="DPH6/MJ0570"/>
</dbReference>
<dbReference type="PANTHER" id="PTHR12196:SF2">
    <property type="entry name" value="DIPHTHINE--AMMONIA LIGASE"/>
    <property type="match status" value="1"/>
</dbReference>
<dbReference type="Gene3D" id="3.40.50.620">
    <property type="entry name" value="HUPs"/>
    <property type="match status" value="1"/>
</dbReference>
<dbReference type="InterPro" id="IPR006175">
    <property type="entry name" value="YjgF/YER057c/UK114"/>
</dbReference>
<dbReference type="Pfam" id="PF01042">
    <property type="entry name" value="Ribonuc_L-PSP"/>
    <property type="match status" value="2"/>
</dbReference>
<dbReference type="AlphaFoldDB" id="A0A8H3A5U1"/>
<keyword evidence="6" id="KW-0067">ATP-binding</keyword>
<evidence type="ECO:0000259" key="11">
    <source>
        <dbReference type="Pfam" id="PF01902"/>
    </source>
</evidence>
<dbReference type="SUPFAM" id="SSF55298">
    <property type="entry name" value="YjgF-like"/>
    <property type="match status" value="2"/>
</dbReference>
<evidence type="ECO:0000256" key="9">
    <source>
        <dbReference type="ARBA" id="ARBA00048108"/>
    </source>
</evidence>
<feature type="domain" description="Diphthamide synthase" evidence="11">
    <location>
        <begin position="1"/>
        <end position="78"/>
    </location>
</feature>
<evidence type="ECO:0000256" key="8">
    <source>
        <dbReference type="ARBA" id="ARBA00031552"/>
    </source>
</evidence>
<proteinExistence type="predicted"/>
<dbReference type="Gene3D" id="3.90.1490.10">
    <property type="entry name" value="putative n-type atp pyrophosphatase, domain 2"/>
    <property type="match status" value="1"/>
</dbReference>
<keyword evidence="4" id="KW-0436">Ligase</keyword>
<gene>
    <name evidence="12" type="ORF">RDB_LOCUS51756</name>
</gene>
<comment type="caution">
    <text evidence="12">The sequence shown here is derived from an EMBL/GenBank/DDBJ whole genome shotgun (WGS) entry which is preliminary data.</text>
</comment>
<dbReference type="GO" id="GO:0017178">
    <property type="term" value="F:diphthine-ammonia ligase activity"/>
    <property type="evidence" value="ECO:0007669"/>
    <property type="project" value="UniProtKB-EC"/>
</dbReference>
<evidence type="ECO:0000256" key="2">
    <source>
        <dbReference type="ARBA" id="ARBA00012089"/>
    </source>
</evidence>
<comment type="pathway">
    <text evidence="1">Protein modification; peptidyl-diphthamide biosynthesis.</text>
</comment>
<evidence type="ECO:0000313" key="13">
    <source>
        <dbReference type="Proteomes" id="UP000663846"/>
    </source>
</evidence>
<evidence type="ECO:0000256" key="1">
    <source>
        <dbReference type="ARBA" id="ARBA00005156"/>
    </source>
</evidence>
<feature type="domain" description="Diphthamide synthase" evidence="11">
    <location>
        <begin position="91"/>
        <end position="245"/>
    </location>
</feature>
<evidence type="ECO:0000256" key="10">
    <source>
        <dbReference type="SAM" id="MobiDB-lite"/>
    </source>
</evidence>
<feature type="region of interest" description="Disordered" evidence="10">
    <location>
        <begin position="285"/>
        <end position="306"/>
    </location>
</feature>
<dbReference type="CDD" id="cd01994">
    <property type="entry name" value="AANH_PF0828-like"/>
    <property type="match status" value="1"/>
</dbReference>
<dbReference type="GO" id="GO:0005524">
    <property type="term" value="F:ATP binding"/>
    <property type="evidence" value="ECO:0007669"/>
    <property type="project" value="UniProtKB-KW"/>
</dbReference>
<dbReference type="CDD" id="cd06155">
    <property type="entry name" value="eu_AANH_C_1"/>
    <property type="match status" value="1"/>
</dbReference>
<feature type="compositionally biased region" description="Basic and acidic residues" evidence="10">
    <location>
        <begin position="81"/>
        <end position="93"/>
    </location>
</feature>
<organism evidence="12 13">
    <name type="scientific">Rhizoctonia solani</name>
    <dbReference type="NCBI Taxonomy" id="456999"/>
    <lineage>
        <taxon>Eukaryota</taxon>
        <taxon>Fungi</taxon>
        <taxon>Dikarya</taxon>
        <taxon>Basidiomycota</taxon>
        <taxon>Agaricomycotina</taxon>
        <taxon>Agaricomycetes</taxon>
        <taxon>Cantharellales</taxon>
        <taxon>Ceratobasidiaceae</taxon>
        <taxon>Rhizoctonia</taxon>
    </lineage>
</organism>
<evidence type="ECO:0000256" key="7">
    <source>
        <dbReference type="ARBA" id="ARBA00029814"/>
    </source>
</evidence>
<feature type="region of interest" description="Disordered" evidence="10">
    <location>
        <begin position="77"/>
        <end position="99"/>
    </location>
</feature>
<sequence length="677" mass="73931">MKFVALLSGGKDSCYNIVHCNANGHELVATASLKPPTEGEMDSFMYQTVGQDAVELVARALEVPLFRRTINGSAIEQGGEYGDRAGKADRENEGVDGDETEDMFTLLSEVKEAYPDVQGVSVGAILSNYQRVRVDHVCQRLGLTPLCYLWQRDQRELMSEMIAAGVEAIIIKVAGIGLEERHLGKSLSQMEPTFHKLNDKFGAHICGEGGEYETLTLDCPAFKRRITIKETKTVVHSDHAFATVAYLQIKDAVLENKPRSALLAPAVPPLMEEFATELELSLVERQESSSQEARHPRKSSARSPSIDAQVVQQNDWLFISNVQANLLAKDAPIDDEVTSCFDMIKSFLAKSDLSLQPKHIVNIMLLLSDMDLFPRVNKAYAQYFGTSPPSRACVAVDLPEGTRVRVSSVAYKDHPTLSPRSGLHVQGISYWAPANIGPYSQAITTQSQTFVSGQIGLIPARMGFPSPSSFSTEAALAFQHAERILDALRDASTSILQGVVVWVAGEDKLELGRLAWNAYSQVSKRGDSQIPAVIVAAKSLPRGAMIEVQVLAHSNSPRSADHESDDDSPNLERAPVSNDSDARPDYECNIRRIGDASSFALVFANNEGLSSVPFVLSPLGHHETLSITMFHCPGVDFGVIPHFKATYIPVRGILSPSGTSWDIAFCIHAPVHMKDSS</sequence>
<reference evidence="12" key="1">
    <citation type="submission" date="2021-01" db="EMBL/GenBank/DDBJ databases">
        <authorList>
            <person name="Kaushik A."/>
        </authorList>
    </citation>
    <scope>NUCLEOTIDE SEQUENCE</scope>
    <source>
        <strain evidence="12">AG1-1C</strain>
    </source>
</reference>
<evidence type="ECO:0000256" key="4">
    <source>
        <dbReference type="ARBA" id="ARBA00022598"/>
    </source>
</evidence>
<dbReference type="InterPro" id="IPR014729">
    <property type="entry name" value="Rossmann-like_a/b/a_fold"/>
</dbReference>
<dbReference type="EC" id="6.3.1.14" evidence="2"/>
<dbReference type="NCBIfam" id="TIGR00290">
    <property type="entry name" value="MJ0570_dom"/>
    <property type="match status" value="1"/>
</dbReference>
<evidence type="ECO:0000256" key="6">
    <source>
        <dbReference type="ARBA" id="ARBA00022840"/>
    </source>
</evidence>
<evidence type="ECO:0000313" key="12">
    <source>
        <dbReference type="EMBL" id="CAE6397011.1"/>
    </source>
</evidence>
<evidence type="ECO:0000256" key="5">
    <source>
        <dbReference type="ARBA" id="ARBA00022741"/>
    </source>
</evidence>
<dbReference type="EMBL" id="CAJMWS010000300">
    <property type="protein sequence ID" value="CAE6397011.1"/>
    <property type="molecule type" value="Genomic_DNA"/>
</dbReference>
<evidence type="ECO:0000256" key="3">
    <source>
        <dbReference type="ARBA" id="ARBA00018426"/>
    </source>
</evidence>